<dbReference type="Gene3D" id="3.90.550.10">
    <property type="entry name" value="Spore Coat Polysaccharide Biosynthesis Protein SpsA, Chain A"/>
    <property type="match status" value="1"/>
</dbReference>
<evidence type="ECO:0000259" key="1">
    <source>
        <dbReference type="Pfam" id="PF00535"/>
    </source>
</evidence>
<dbReference type="InterPro" id="IPR029044">
    <property type="entry name" value="Nucleotide-diphossugar_trans"/>
</dbReference>
<feature type="domain" description="Glycosyltransferase 2-like" evidence="1">
    <location>
        <begin position="6"/>
        <end position="93"/>
    </location>
</feature>
<comment type="caution">
    <text evidence="2">The sequence shown here is derived from an EMBL/GenBank/DDBJ whole genome shotgun (WGS) entry which is preliminary data.</text>
</comment>
<proteinExistence type="predicted"/>
<dbReference type="RefSeq" id="WP_320687311.1">
    <property type="nucleotide sequence ID" value="NZ_JAXBLV010000183.1"/>
</dbReference>
<gene>
    <name evidence="2" type="ORF">R5W23_002031</name>
</gene>
<protein>
    <submittedName>
        <fullName evidence="2">Glycosyltransferase</fullName>
    </submittedName>
</protein>
<dbReference type="Pfam" id="PF00535">
    <property type="entry name" value="Glycos_transf_2"/>
    <property type="match status" value="1"/>
</dbReference>
<dbReference type="SUPFAM" id="SSF53448">
    <property type="entry name" value="Nucleotide-diphospho-sugar transferases"/>
    <property type="match status" value="1"/>
</dbReference>
<organism evidence="2 3">
    <name type="scientific">Gemmata algarum</name>
    <dbReference type="NCBI Taxonomy" id="2975278"/>
    <lineage>
        <taxon>Bacteria</taxon>
        <taxon>Pseudomonadati</taxon>
        <taxon>Planctomycetota</taxon>
        <taxon>Planctomycetia</taxon>
        <taxon>Gemmatales</taxon>
        <taxon>Gemmataceae</taxon>
        <taxon>Gemmata</taxon>
    </lineage>
</organism>
<evidence type="ECO:0000313" key="3">
    <source>
        <dbReference type="Proteomes" id="UP001272242"/>
    </source>
</evidence>
<sequence>MRPRLSLIVPTRGRPAKLRRMLDSVATTAYHPERLEVILVIDADDPASALTHPRLKVRHAVVPPGRTMGALNSAGYDASTGDYVMLLNDDVTARTPGWDALVFGCLRRFPDPFALVHVNDTLMRDNLCVFPLVSRAFCELAGGICPPCYHRYRIDDHIEDAFNLLAALGERRIVYLPDVIFEHDNAVQHPEAGPVYLSDPAVLALDAPLFDELLPERKELALRLRAVIEGRPNATAEGEWRATLAAVGHSFDVRRPGRQIVIRWPWWRPVRERLAVLAGVVARARRKNASGFVRAVRNRLARPRAIESFTVVR</sequence>
<dbReference type="InterPro" id="IPR001173">
    <property type="entry name" value="Glyco_trans_2-like"/>
</dbReference>
<dbReference type="CDD" id="cd00761">
    <property type="entry name" value="Glyco_tranf_GTA_type"/>
    <property type="match status" value="1"/>
</dbReference>
<dbReference type="EMBL" id="JAXBLV010000183">
    <property type="protein sequence ID" value="MDY3560785.1"/>
    <property type="molecule type" value="Genomic_DNA"/>
</dbReference>
<evidence type="ECO:0000313" key="2">
    <source>
        <dbReference type="EMBL" id="MDY3560785.1"/>
    </source>
</evidence>
<accession>A0ABU5EZP1</accession>
<reference evidence="3" key="1">
    <citation type="journal article" date="2023" name="Mar. Drugs">
        <title>Gemmata algarum, a Novel Planctomycete Isolated from an Algal Mat, Displays Antimicrobial Activity.</title>
        <authorList>
            <person name="Kumar G."/>
            <person name="Kallscheuer N."/>
            <person name="Kashif M."/>
            <person name="Ahamad S."/>
            <person name="Jagadeeshwari U."/>
            <person name="Pannikurungottu S."/>
            <person name="Haufschild T."/>
            <person name="Kabuu M."/>
            <person name="Sasikala C."/>
            <person name="Jogler C."/>
            <person name="Ramana C."/>
        </authorList>
    </citation>
    <scope>NUCLEOTIDE SEQUENCE [LARGE SCALE GENOMIC DNA]</scope>
    <source>
        <strain evidence="3">JC673</strain>
    </source>
</reference>
<name>A0ABU5EZP1_9BACT</name>
<dbReference type="Proteomes" id="UP001272242">
    <property type="component" value="Unassembled WGS sequence"/>
</dbReference>
<keyword evidence="3" id="KW-1185">Reference proteome</keyword>